<accession>A0A919E603</accession>
<name>A0A919E603_9PROT</name>
<evidence type="ECO:0000313" key="1">
    <source>
        <dbReference type="EMBL" id="GHF15776.1"/>
    </source>
</evidence>
<dbReference type="EMBL" id="BNCI01000001">
    <property type="protein sequence ID" value="GHF15776.1"/>
    <property type="molecule type" value="Genomic_DNA"/>
</dbReference>
<organism evidence="1 2">
    <name type="scientific">Kordiimonas sediminis</name>
    <dbReference type="NCBI Taxonomy" id="1735581"/>
    <lineage>
        <taxon>Bacteria</taxon>
        <taxon>Pseudomonadati</taxon>
        <taxon>Pseudomonadota</taxon>
        <taxon>Alphaproteobacteria</taxon>
        <taxon>Kordiimonadales</taxon>
        <taxon>Kordiimonadaceae</taxon>
        <taxon>Kordiimonas</taxon>
    </lineage>
</organism>
<keyword evidence="2" id="KW-1185">Reference proteome</keyword>
<dbReference type="Gene3D" id="3.20.170.20">
    <property type="entry name" value="Protein of unknown function DUF952"/>
    <property type="match status" value="1"/>
</dbReference>
<dbReference type="RefSeq" id="WP_191250202.1">
    <property type="nucleotide sequence ID" value="NZ_BNCI01000001.1"/>
</dbReference>
<dbReference type="PANTHER" id="PTHR34129">
    <property type="entry name" value="BLR1139 PROTEIN"/>
    <property type="match status" value="1"/>
</dbReference>
<comment type="caution">
    <text evidence="1">The sequence shown here is derived from an EMBL/GenBank/DDBJ whole genome shotgun (WGS) entry which is preliminary data.</text>
</comment>
<dbReference type="AlphaFoldDB" id="A0A919E603"/>
<protein>
    <recommendedName>
        <fullName evidence="3">DUF952 domain-containing protein</fullName>
    </recommendedName>
</protein>
<gene>
    <name evidence="1" type="ORF">GCM10017044_07480</name>
</gene>
<dbReference type="PANTHER" id="PTHR34129:SF1">
    <property type="entry name" value="DUF952 DOMAIN-CONTAINING PROTEIN"/>
    <property type="match status" value="1"/>
</dbReference>
<dbReference type="InterPro" id="IPR009297">
    <property type="entry name" value="DUF952"/>
</dbReference>
<dbReference type="Proteomes" id="UP000630923">
    <property type="component" value="Unassembled WGS sequence"/>
</dbReference>
<reference evidence="1" key="2">
    <citation type="submission" date="2020-09" db="EMBL/GenBank/DDBJ databases">
        <authorList>
            <person name="Sun Q."/>
            <person name="Kim S."/>
        </authorList>
    </citation>
    <scope>NUCLEOTIDE SEQUENCE</scope>
    <source>
        <strain evidence="1">KCTC 42590</strain>
    </source>
</reference>
<proteinExistence type="predicted"/>
<evidence type="ECO:0008006" key="3">
    <source>
        <dbReference type="Google" id="ProtNLM"/>
    </source>
</evidence>
<dbReference type="SUPFAM" id="SSF56399">
    <property type="entry name" value="ADP-ribosylation"/>
    <property type="match status" value="1"/>
</dbReference>
<reference evidence="1" key="1">
    <citation type="journal article" date="2014" name="Int. J. Syst. Evol. Microbiol.">
        <title>Complete genome sequence of Corynebacterium casei LMG S-19264T (=DSM 44701T), isolated from a smear-ripened cheese.</title>
        <authorList>
            <consortium name="US DOE Joint Genome Institute (JGI-PGF)"/>
            <person name="Walter F."/>
            <person name="Albersmeier A."/>
            <person name="Kalinowski J."/>
            <person name="Ruckert C."/>
        </authorList>
    </citation>
    <scope>NUCLEOTIDE SEQUENCE</scope>
    <source>
        <strain evidence="1">KCTC 42590</strain>
    </source>
</reference>
<sequence>MHKTVYKIFRPSEWETFVSKGVFDGSANDKQDGFIHLSYRDQLAGTLDAHFSDCAKIIVAAFPVVAFEQSSLKAEKSRRGELFPHLYDTLKKQQVTSFAPIKRTEDGDLVIPNDLVD</sequence>
<dbReference type="Pfam" id="PF06108">
    <property type="entry name" value="DUF952"/>
    <property type="match status" value="1"/>
</dbReference>
<evidence type="ECO:0000313" key="2">
    <source>
        <dbReference type="Proteomes" id="UP000630923"/>
    </source>
</evidence>